<dbReference type="GO" id="GO:0005524">
    <property type="term" value="F:ATP binding"/>
    <property type="evidence" value="ECO:0007669"/>
    <property type="project" value="UniProtKB-KW"/>
</dbReference>
<dbReference type="InterPro" id="IPR036097">
    <property type="entry name" value="HisK_dim/P_sf"/>
</dbReference>
<proteinExistence type="predicted"/>
<dbReference type="Gene3D" id="3.30.565.10">
    <property type="entry name" value="Histidine kinase-like ATPase, C-terminal domain"/>
    <property type="match status" value="1"/>
</dbReference>
<dbReference type="SMART" id="SM00028">
    <property type="entry name" value="TPR"/>
    <property type="match status" value="2"/>
</dbReference>
<dbReference type="SMART" id="SM00387">
    <property type="entry name" value="HATPase_c"/>
    <property type="match status" value="1"/>
</dbReference>
<dbReference type="Gene3D" id="1.25.40.10">
    <property type="entry name" value="Tetratricopeptide repeat domain"/>
    <property type="match status" value="1"/>
</dbReference>
<dbReference type="InterPro" id="IPR004358">
    <property type="entry name" value="Sig_transdc_His_kin-like_C"/>
</dbReference>
<feature type="domain" description="Histidine kinase" evidence="6">
    <location>
        <begin position="525"/>
        <end position="752"/>
    </location>
</feature>
<keyword evidence="7" id="KW-0067">ATP-binding</keyword>
<dbReference type="PRINTS" id="PR00344">
    <property type="entry name" value="BCTRLSENSOR"/>
</dbReference>
<keyword evidence="3" id="KW-0597">Phosphoprotein</keyword>
<dbReference type="EMBL" id="CP106679">
    <property type="protein sequence ID" value="UXP32415.1"/>
    <property type="molecule type" value="Genomic_DNA"/>
</dbReference>
<dbReference type="PANTHER" id="PTHR43065:SF48">
    <property type="entry name" value="HISTIDINE KINASE"/>
    <property type="match status" value="1"/>
</dbReference>
<dbReference type="SMART" id="SM00388">
    <property type="entry name" value="HisKA"/>
    <property type="match status" value="1"/>
</dbReference>
<keyword evidence="7" id="KW-0547">Nucleotide-binding</keyword>
<dbReference type="InterPro" id="IPR005467">
    <property type="entry name" value="His_kinase_dom"/>
</dbReference>
<dbReference type="PANTHER" id="PTHR43065">
    <property type="entry name" value="SENSOR HISTIDINE KINASE"/>
    <property type="match status" value="1"/>
</dbReference>
<evidence type="ECO:0000313" key="7">
    <source>
        <dbReference type="EMBL" id="UXP32415.1"/>
    </source>
</evidence>
<dbReference type="InterPro" id="IPR019734">
    <property type="entry name" value="TPR_rpt"/>
</dbReference>
<dbReference type="InterPro" id="IPR003594">
    <property type="entry name" value="HATPase_dom"/>
</dbReference>
<dbReference type="InterPro" id="IPR036890">
    <property type="entry name" value="HATPase_C_sf"/>
</dbReference>
<evidence type="ECO:0000256" key="5">
    <source>
        <dbReference type="SAM" id="Phobius"/>
    </source>
</evidence>
<dbReference type="RefSeq" id="WP_262309850.1">
    <property type="nucleotide sequence ID" value="NZ_CP106679.1"/>
</dbReference>
<dbReference type="InterPro" id="IPR011990">
    <property type="entry name" value="TPR-like_helical_dom_sf"/>
</dbReference>
<keyword evidence="5" id="KW-0812">Transmembrane</keyword>
<accession>A0ABY6CVX9</accession>
<evidence type="ECO:0000256" key="3">
    <source>
        <dbReference type="ARBA" id="ARBA00022553"/>
    </source>
</evidence>
<keyword evidence="4" id="KW-0175">Coiled coil</keyword>
<feature type="coiled-coil region" evidence="4">
    <location>
        <begin position="379"/>
        <end position="415"/>
    </location>
</feature>
<reference evidence="7" key="1">
    <citation type="submission" date="2022-09" db="EMBL/GenBank/DDBJ databases">
        <title>Comparative genomics and taxonomic characterization of three novel marine species of genus Reichenbachiella exhibiting antioxidant and polysaccharide degradation activities.</title>
        <authorList>
            <person name="Muhammad N."/>
            <person name="Lee Y.-J."/>
            <person name="Ko J."/>
            <person name="Kim S.-G."/>
        </authorList>
    </citation>
    <scope>NUCLEOTIDE SEQUENCE</scope>
    <source>
        <strain evidence="7">BKB1-1</strain>
    </source>
</reference>
<dbReference type="InterPro" id="IPR003661">
    <property type="entry name" value="HisK_dim/P_dom"/>
</dbReference>
<comment type="catalytic activity">
    <reaction evidence="1">
        <text>ATP + protein L-histidine = ADP + protein N-phospho-L-histidine.</text>
        <dbReference type="EC" id="2.7.13.3"/>
    </reaction>
</comment>
<dbReference type="Pfam" id="PF02518">
    <property type="entry name" value="HATPase_c"/>
    <property type="match status" value="1"/>
</dbReference>
<evidence type="ECO:0000256" key="1">
    <source>
        <dbReference type="ARBA" id="ARBA00000085"/>
    </source>
</evidence>
<keyword evidence="5" id="KW-1133">Transmembrane helix</keyword>
<dbReference type="SUPFAM" id="SSF55874">
    <property type="entry name" value="ATPase domain of HSP90 chaperone/DNA topoisomerase II/histidine kinase"/>
    <property type="match status" value="1"/>
</dbReference>
<dbReference type="Proteomes" id="UP001065174">
    <property type="component" value="Chromosome"/>
</dbReference>
<sequence>MRKLYCIILLHFLIQTSSIGQHINRAEELRINHLLEEGRKSFAAGNHSAALQTAIQAENRAEKIEHVQLSWEARNLQGEVFLTTGNYEKTVNLFMDMAIHAEKRENYSVSANAYFSLANAFSALSAFDIATSYYEKAYQQFEMIDYELGMIEIALASGYNLIRAHDLVNSEKQFQNLLTLAVKDSIRYFEYEAYDALIEIYDAKNEPKFGSKYAKAYYDLIKDEGDSKKISLLAYHLSVFYEQMKLQDKADEFLKIALSKNPQNKKAYESKSIGFNMPKKLSESEVNKANLLAKKLESEALAMIKSKDQEFVFAEENAIKNVQKQEKMQLSELAHNFLLGDKEMDHSALQTEYSHQDLLISHHEYETRERQAELARYKLESKLNQLAKEDEENKRKIAEEEKVILQQEVEIKNQQTLYYVTLLIAVAILIIILSIEYVRVRKLNKMLAKQQQTIHQSNIQLKASNEDIKKANIELQKAQDDLSAIFLKEKKIRIALEKALGELKQTQSSLIQAEKMSALGMLTAGIAHELKNPINFISNGVLLIEENADEVFKHLSTLEEENDTIAELKSDISELIKDTKFGTERIQEIVEGLRVYSRKDEAEFKKADVVQIMNSALLILKPKYKHKAEIVKKFDENIPNIDCFQGEINQAFINIIGNGVDALNKFGTITITINNLENKFVRVIIQDNGSGIPDDVKAKIFSPLFTTKTESEGTGLGLSITADIIKKHHGKLQLKTKMGVGTAFIITLPVDQTTTS</sequence>
<feature type="transmembrane region" description="Helical" evidence="5">
    <location>
        <begin position="417"/>
        <end position="438"/>
    </location>
</feature>
<keyword evidence="5" id="KW-0472">Membrane</keyword>
<dbReference type="SUPFAM" id="SSF48452">
    <property type="entry name" value="TPR-like"/>
    <property type="match status" value="1"/>
</dbReference>
<protein>
    <recommendedName>
        <fullName evidence="2">histidine kinase</fullName>
        <ecNumber evidence="2">2.7.13.3</ecNumber>
    </recommendedName>
</protein>
<evidence type="ECO:0000259" key="6">
    <source>
        <dbReference type="PROSITE" id="PS50109"/>
    </source>
</evidence>
<dbReference type="SUPFAM" id="SSF47384">
    <property type="entry name" value="Homodimeric domain of signal transducing histidine kinase"/>
    <property type="match status" value="1"/>
</dbReference>
<keyword evidence="8" id="KW-1185">Reference proteome</keyword>
<evidence type="ECO:0000313" key="8">
    <source>
        <dbReference type="Proteomes" id="UP001065174"/>
    </source>
</evidence>
<gene>
    <name evidence="7" type="ORF">N6H18_00300</name>
</gene>
<evidence type="ECO:0000256" key="4">
    <source>
        <dbReference type="SAM" id="Coils"/>
    </source>
</evidence>
<dbReference type="CDD" id="cd00082">
    <property type="entry name" value="HisKA"/>
    <property type="match status" value="1"/>
</dbReference>
<evidence type="ECO:0000256" key="2">
    <source>
        <dbReference type="ARBA" id="ARBA00012438"/>
    </source>
</evidence>
<dbReference type="Gene3D" id="1.10.287.130">
    <property type="match status" value="1"/>
</dbReference>
<organism evidence="7 8">
    <name type="scientific">Reichenbachiella agarivorans</name>
    <dbReference type="NCBI Taxonomy" id="2979464"/>
    <lineage>
        <taxon>Bacteria</taxon>
        <taxon>Pseudomonadati</taxon>
        <taxon>Bacteroidota</taxon>
        <taxon>Cytophagia</taxon>
        <taxon>Cytophagales</taxon>
        <taxon>Reichenbachiellaceae</taxon>
        <taxon>Reichenbachiella</taxon>
    </lineage>
</organism>
<dbReference type="PROSITE" id="PS50109">
    <property type="entry name" value="HIS_KIN"/>
    <property type="match status" value="1"/>
</dbReference>
<dbReference type="EC" id="2.7.13.3" evidence="2"/>
<feature type="coiled-coil region" evidence="4">
    <location>
        <begin position="454"/>
        <end position="516"/>
    </location>
</feature>
<name>A0ABY6CVX9_9BACT</name>